<sequence>PPGRRAGGRRPGADRDRRGQGRRRRRRPRPQPHRRAGDRRPPPRGRAAAERRAVRRIGVGAVPLVREPRVLRAGLARVRRARHLV</sequence>
<reference evidence="2" key="1">
    <citation type="submission" date="2020-02" db="EMBL/GenBank/DDBJ databases">
        <authorList>
            <person name="Meier V. D."/>
        </authorList>
    </citation>
    <scope>NUCLEOTIDE SEQUENCE</scope>
    <source>
        <strain evidence="2">AVDCRST_MAG85</strain>
    </source>
</reference>
<feature type="non-terminal residue" evidence="2">
    <location>
        <position position="85"/>
    </location>
</feature>
<feature type="non-terminal residue" evidence="2">
    <location>
        <position position="1"/>
    </location>
</feature>
<feature type="compositionally biased region" description="Basic residues" evidence="1">
    <location>
        <begin position="20"/>
        <end position="37"/>
    </location>
</feature>
<dbReference type="AlphaFoldDB" id="A0A6J4SBP6"/>
<accession>A0A6J4SBP6</accession>
<evidence type="ECO:0000313" key="2">
    <source>
        <dbReference type="EMBL" id="CAA9494598.1"/>
    </source>
</evidence>
<evidence type="ECO:0000256" key="1">
    <source>
        <dbReference type="SAM" id="MobiDB-lite"/>
    </source>
</evidence>
<organism evidence="2">
    <name type="scientific">uncultured Solirubrobacteraceae bacterium</name>
    <dbReference type="NCBI Taxonomy" id="1162706"/>
    <lineage>
        <taxon>Bacteria</taxon>
        <taxon>Bacillati</taxon>
        <taxon>Actinomycetota</taxon>
        <taxon>Thermoleophilia</taxon>
        <taxon>Solirubrobacterales</taxon>
        <taxon>Solirubrobacteraceae</taxon>
        <taxon>environmental samples</taxon>
    </lineage>
</organism>
<protein>
    <submittedName>
        <fullName evidence="2">Uncharacterized protein</fullName>
    </submittedName>
</protein>
<gene>
    <name evidence="2" type="ORF">AVDCRST_MAG85-1401</name>
</gene>
<proteinExistence type="predicted"/>
<dbReference type="EMBL" id="CADCVT010000154">
    <property type="protein sequence ID" value="CAA9494598.1"/>
    <property type="molecule type" value="Genomic_DNA"/>
</dbReference>
<name>A0A6J4SBP6_9ACTN</name>
<feature type="region of interest" description="Disordered" evidence="1">
    <location>
        <begin position="1"/>
        <end position="52"/>
    </location>
</feature>